<sequence length="147" mass="16630">MPSKFSSHHNNLSILHYHLTSETSISIIMSNGITINSDLSILICTDNDTFILYDNNFDKPCTLKYHPSQIQSYVQYETFVHKGKFKPMLASFLEFVEVFNYEPIISCKFSIKDANSKCVIPLTDSLNYLLISASIATESIPDHAAEI</sequence>
<evidence type="ECO:0000313" key="2">
    <source>
        <dbReference type="Proteomes" id="UP000076154"/>
    </source>
</evidence>
<accession>A0A369KG88</accession>
<name>A0A369KG88_HYPMA</name>
<dbReference type="EMBL" id="LUEZ02000004">
    <property type="protein sequence ID" value="RDB30754.1"/>
    <property type="molecule type" value="Genomic_DNA"/>
</dbReference>
<organism evidence="1 2">
    <name type="scientific">Hypsizygus marmoreus</name>
    <name type="common">White beech mushroom</name>
    <name type="synonym">Agaricus marmoreus</name>
    <dbReference type="NCBI Taxonomy" id="39966"/>
    <lineage>
        <taxon>Eukaryota</taxon>
        <taxon>Fungi</taxon>
        <taxon>Dikarya</taxon>
        <taxon>Basidiomycota</taxon>
        <taxon>Agaricomycotina</taxon>
        <taxon>Agaricomycetes</taxon>
        <taxon>Agaricomycetidae</taxon>
        <taxon>Agaricales</taxon>
        <taxon>Tricholomatineae</taxon>
        <taxon>Lyophyllaceae</taxon>
        <taxon>Hypsizygus</taxon>
    </lineage>
</organism>
<protein>
    <submittedName>
        <fullName evidence="1">Uncharacterized protein</fullName>
    </submittedName>
</protein>
<proteinExistence type="predicted"/>
<gene>
    <name evidence="1" type="ORF">Hypma_006009</name>
</gene>
<dbReference type="InParanoid" id="A0A369KG88"/>
<comment type="caution">
    <text evidence="1">The sequence shown here is derived from an EMBL/GenBank/DDBJ whole genome shotgun (WGS) entry which is preliminary data.</text>
</comment>
<keyword evidence="2" id="KW-1185">Reference proteome</keyword>
<evidence type="ECO:0000313" key="1">
    <source>
        <dbReference type="EMBL" id="RDB30754.1"/>
    </source>
</evidence>
<reference evidence="1" key="1">
    <citation type="submission" date="2018-04" db="EMBL/GenBank/DDBJ databases">
        <title>Whole genome sequencing of Hypsizygus marmoreus.</title>
        <authorList>
            <person name="Choi I.-G."/>
            <person name="Min B."/>
            <person name="Kim J.-G."/>
            <person name="Kim S."/>
            <person name="Oh Y.-L."/>
            <person name="Kong W.-S."/>
            <person name="Park H."/>
            <person name="Jeong J."/>
            <person name="Song E.-S."/>
        </authorList>
    </citation>
    <scope>NUCLEOTIDE SEQUENCE [LARGE SCALE GENOMIC DNA]</scope>
    <source>
        <strain evidence="1">51987-8</strain>
    </source>
</reference>
<dbReference type="AlphaFoldDB" id="A0A369KG88"/>
<dbReference type="Proteomes" id="UP000076154">
    <property type="component" value="Unassembled WGS sequence"/>
</dbReference>